<feature type="compositionally biased region" description="Polar residues" evidence="1">
    <location>
        <begin position="91"/>
        <end position="103"/>
    </location>
</feature>
<accession>A0A645BNR9</accession>
<gene>
    <name evidence="2" type="ORF">SDC9_114047</name>
</gene>
<reference evidence="2" key="1">
    <citation type="submission" date="2019-08" db="EMBL/GenBank/DDBJ databases">
        <authorList>
            <person name="Kucharzyk K."/>
            <person name="Murdoch R.W."/>
            <person name="Higgins S."/>
            <person name="Loffler F."/>
        </authorList>
    </citation>
    <scope>NUCLEOTIDE SEQUENCE</scope>
</reference>
<organism evidence="2">
    <name type="scientific">bioreactor metagenome</name>
    <dbReference type="NCBI Taxonomy" id="1076179"/>
    <lineage>
        <taxon>unclassified sequences</taxon>
        <taxon>metagenomes</taxon>
        <taxon>ecological metagenomes</taxon>
    </lineage>
</organism>
<protein>
    <submittedName>
        <fullName evidence="2">Uncharacterized protein</fullName>
    </submittedName>
</protein>
<evidence type="ECO:0000256" key="1">
    <source>
        <dbReference type="SAM" id="MobiDB-lite"/>
    </source>
</evidence>
<name>A0A645BNR9_9ZZZZ</name>
<feature type="compositionally biased region" description="Low complexity" evidence="1">
    <location>
        <begin position="14"/>
        <end position="30"/>
    </location>
</feature>
<comment type="caution">
    <text evidence="2">The sequence shown here is derived from an EMBL/GenBank/DDBJ whole genome shotgun (WGS) entry which is preliminary data.</text>
</comment>
<evidence type="ECO:0000313" key="2">
    <source>
        <dbReference type="EMBL" id="MPM67130.1"/>
    </source>
</evidence>
<dbReference type="EMBL" id="VSSQ01021504">
    <property type="protein sequence ID" value="MPM67130.1"/>
    <property type="molecule type" value="Genomic_DNA"/>
</dbReference>
<dbReference type="AlphaFoldDB" id="A0A645BNR9"/>
<feature type="region of interest" description="Disordered" evidence="1">
    <location>
        <begin position="10"/>
        <end position="38"/>
    </location>
</feature>
<proteinExistence type="predicted"/>
<sequence>MPFSVICVSVGPGSAPSPRSKKPLPSASPSRARRATSLRSYTARICWPSSRRICTSSGNSTPLRCSMPTERVWVTSTSPKRSTVRPGRLSASPNTSRQQSASGPITRLRYSHAQRSRRCQNASSNLSFALRDTSRTRILLCGL</sequence>
<feature type="region of interest" description="Disordered" evidence="1">
    <location>
        <begin position="74"/>
        <end position="105"/>
    </location>
</feature>